<keyword evidence="3" id="KW-1185">Reference proteome</keyword>
<dbReference type="EMBL" id="JAHRIN010000618">
    <property type="protein sequence ID" value="MEQ2191284.1"/>
    <property type="molecule type" value="Genomic_DNA"/>
</dbReference>
<sequence length="72" mass="8189">MRYNDEQEQNLRKEKERRLSSGGGGSKLKGGSSAVTSLNMKMKFACAQCWRDHLIIEPDKALKYCTAKARHM</sequence>
<dbReference type="Proteomes" id="UP001434883">
    <property type="component" value="Unassembled WGS sequence"/>
</dbReference>
<proteinExistence type="predicted"/>
<feature type="compositionally biased region" description="Basic and acidic residues" evidence="1">
    <location>
        <begin position="9"/>
        <end position="19"/>
    </location>
</feature>
<accession>A0ABV0Q668</accession>
<feature type="region of interest" description="Disordered" evidence="1">
    <location>
        <begin position="1"/>
        <end position="33"/>
    </location>
</feature>
<organism evidence="2 3">
    <name type="scientific">Xenoophorus captivus</name>
    <dbReference type="NCBI Taxonomy" id="1517983"/>
    <lineage>
        <taxon>Eukaryota</taxon>
        <taxon>Metazoa</taxon>
        <taxon>Chordata</taxon>
        <taxon>Craniata</taxon>
        <taxon>Vertebrata</taxon>
        <taxon>Euteleostomi</taxon>
        <taxon>Actinopterygii</taxon>
        <taxon>Neopterygii</taxon>
        <taxon>Teleostei</taxon>
        <taxon>Neoteleostei</taxon>
        <taxon>Acanthomorphata</taxon>
        <taxon>Ovalentaria</taxon>
        <taxon>Atherinomorphae</taxon>
        <taxon>Cyprinodontiformes</taxon>
        <taxon>Goodeidae</taxon>
        <taxon>Xenoophorus</taxon>
    </lineage>
</organism>
<evidence type="ECO:0000313" key="2">
    <source>
        <dbReference type="EMBL" id="MEQ2191284.1"/>
    </source>
</evidence>
<protein>
    <submittedName>
        <fullName evidence="2">Uncharacterized protein</fullName>
    </submittedName>
</protein>
<reference evidence="2 3" key="1">
    <citation type="submission" date="2021-06" db="EMBL/GenBank/DDBJ databases">
        <authorList>
            <person name="Palmer J.M."/>
        </authorList>
    </citation>
    <scope>NUCLEOTIDE SEQUENCE [LARGE SCALE GENOMIC DNA]</scope>
    <source>
        <strain evidence="2 3">XC_2019</strain>
        <tissue evidence="2">Muscle</tissue>
    </source>
</reference>
<evidence type="ECO:0000313" key="3">
    <source>
        <dbReference type="Proteomes" id="UP001434883"/>
    </source>
</evidence>
<gene>
    <name evidence="2" type="ORF">XENOCAPTIV_025583</name>
</gene>
<evidence type="ECO:0000256" key="1">
    <source>
        <dbReference type="SAM" id="MobiDB-lite"/>
    </source>
</evidence>
<comment type="caution">
    <text evidence="2">The sequence shown here is derived from an EMBL/GenBank/DDBJ whole genome shotgun (WGS) entry which is preliminary data.</text>
</comment>
<name>A0ABV0Q668_9TELE</name>